<accession>A0ABU7UCB2</accession>
<reference evidence="2 3" key="1">
    <citation type="submission" date="2023-10" db="EMBL/GenBank/DDBJ databases">
        <title>Wastewater isolates of ESBL- and carbapenemase-producing Gram-negative bacteria from New Zealand.</title>
        <authorList>
            <person name="Straub C."/>
            <person name="Weaver L."/>
            <person name="Cornelius A."/>
            <person name="Mcgill E."/>
            <person name="Dyet K."/>
            <person name="White L."/>
            <person name="Pattis I."/>
        </authorList>
    </citation>
    <scope>NUCLEOTIDE SEQUENCE [LARGE SCALE GENOMIC DNA]</scope>
    <source>
        <strain evidence="2 3">ESBL35</strain>
    </source>
</reference>
<dbReference type="GO" id="GO:0016757">
    <property type="term" value="F:glycosyltransferase activity"/>
    <property type="evidence" value="ECO:0007669"/>
    <property type="project" value="UniProtKB-KW"/>
</dbReference>
<comment type="caution">
    <text evidence="2">The sequence shown here is derived from an EMBL/GenBank/DDBJ whole genome shotgun (WGS) entry which is preliminary data.</text>
</comment>
<dbReference type="EMBL" id="JAZKLI010000001">
    <property type="protein sequence ID" value="MEE9684330.1"/>
    <property type="molecule type" value="Genomic_DNA"/>
</dbReference>
<organism evidence="2 3">
    <name type="scientific">Lelliottia amnigena</name>
    <name type="common">Enterobacter amnigenus</name>
    <dbReference type="NCBI Taxonomy" id="61646"/>
    <lineage>
        <taxon>Bacteria</taxon>
        <taxon>Pseudomonadati</taxon>
        <taxon>Pseudomonadota</taxon>
        <taxon>Gammaproteobacteria</taxon>
        <taxon>Enterobacterales</taxon>
        <taxon>Enterobacteriaceae</taxon>
        <taxon>Lelliottia</taxon>
    </lineage>
</organism>
<dbReference type="Proteomes" id="UP001335910">
    <property type="component" value="Unassembled WGS sequence"/>
</dbReference>
<sequence>MNTIVIAIPRFALSGGNLVSLEIAKFLEKKGYLVYIHSGFKKEKIHNVELIRYKRGLLNTFLNLLSFINLSCYGLFDNNYIATHHLTSLFNFIKPVKFALVQDDESKFYPEKLKLVGCLLWNNYLKARTLIFTNKYLAFKIKPDFKNITGFAYIESMDSRVVSKRPADDKECSKAMMILRDGKYKGFKQTFELFEYLNDNNIPTLLINQSRNKIVTRHLHMVREGLPRNEFMELMNKVDYFICLSEWEGLGLPNFEAFSLGVKIISTEIPSALIINEVSPESISFETEFLRIKEIIETGSLSNNGLQASFLQNENYAWLEYVYRLIDTELNYAG</sequence>
<evidence type="ECO:0000313" key="3">
    <source>
        <dbReference type="Proteomes" id="UP001335910"/>
    </source>
</evidence>
<dbReference type="CDD" id="cd01635">
    <property type="entry name" value="Glycosyltransferase_GTB-type"/>
    <property type="match status" value="1"/>
</dbReference>
<feature type="domain" description="Glycosyl transferase family 1" evidence="1">
    <location>
        <begin position="182"/>
        <end position="271"/>
    </location>
</feature>
<protein>
    <submittedName>
        <fullName evidence="2">Glycosyltransferase</fullName>
        <ecNumber evidence="2">2.4.-.-</ecNumber>
    </submittedName>
</protein>
<dbReference type="RefSeq" id="WP_331389850.1">
    <property type="nucleotide sequence ID" value="NZ_JAZKLB010000001.1"/>
</dbReference>
<name>A0ABU7UCB2_LELAM</name>
<evidence type="ECO:0000313" key="2">
    <source>
        <dbReference type="EMBL" id="MEE9684330.1"/>
    </source>
</evidence>
<keyword evidence="3" id="KW-1185">Reference proteome</keyword>
<proteinExistence type="predicted"/>
<evidence type="ECO:0000259" key="1">
    <source>
        <dbReference type="Pfam" id="PF00534"/>
    </source>
</evidence>
<keyword evidence="2" id="KW-0808">Transferase</keyword>
<dbReference type="SUPFAM" id="SSF53756">
    <property type="entry name" value="UDP-Glycosyltransferase/glycogen phosphorylase"/>
    <property type="match status" value="1"/>
</dbReference>
<dbReference type="EC" id="2.4.-.-" evidence="2"/>
<dbReference type="Pfam" id="PF00534">
    <property type="entry name" value="Glycos_transf_1"/>
    <property type="match status" value="1"/>
</dbReference>
<dbReference type="InterPro" id="IPR001296">
    <property type="entry name" value="Glyco_trans_1"/>
</dbReference>
<keyword evidence="2" id="KW-0328">Glycosyltransferase</keyword>
<gene>
    <name evidence="2" type="ORF">V4839_12715</name>
</gene>
<dbReference type="Gene3D" id="3.40.50.2000">
    <property type="entry name" value="Glycogen Phosphorylase B"/>
    <property type="match status" value="1"/>
</dbReference>